<protein>
    <recommendedName>
        <fullName evidence="4">2-phytyl-1,4-naphtoquinone methyltransferase</fullName>
        <ecNumber evidence="4">2.1.1.329</ecNumber>
    </recommendedName>
    <alternativeName>
        <fullName evidence="4">Demethylphylloquinone methyltransferase</fullName>
    </alternativeName>
</protein>
<evidence type="ECO:0000256" key="4">
    <source>
        <dbReference type="HAMAP-Rule" id="MF_01982"/>
    </source>
</evidence>
<dbReference type="InterPro" id="IPR004033">
    <property type="entry name" value="UbiE/COQ5_MeTrFase"/>
</dbReference>
<keyword evidence="2 4" id="KW-0808">Transferase</keyword>
<comment type="caution">
    <text evidence="5">The sequence shown here is derived from an EMBL/GenBank/DDBJ whole genome shotgun (WGS) entry which is preliminary data.</text>
</comment>
<accession>A0A8J7Z7I5</accession>
<dbReference type="GO" id="GO:0032259">
    <property type="term" value="P:methylation"/>
    <property type="evidence" value="ECO:0007669"/>
    <property type="project" value="UniProtKB-KW"/>
</dbReference>
<comment type="catalytic activity">
    <reaction evidence="4">
        <text>demethylphylloquinol + S-adenosyl-L-methionine = phylloquinol + S-adenosyl-L-homocysteine + H(+)</text>
        <dbReference type="Rhea" id="RHEA:40551"/>
        <dbReference type="ChEBI" id="CHEBI:15378"/>
        <dbReference type="ChEBI" id="CHEBI:28433"/>
        <dbReference type="ChEBI" id="CHEBI:57856"/>
        <dbReference type="ChEBI" id="CHEBI:59789"/>
        <dbReference type="ChEBI" id="CHEBI:87844"/>
        <dbReference type="EC" id="2.1.1.329"/>
    </reaction>
</comment>
<dbReference type="PROSITE" id="PS01183">
    <property type="entry name" value="UBIE_1"/>
    <property type="match status" value="1"/>
</dbReference>
<evidence type="ECO:0000256" key="1">
    <source>
        <dbReference type="ARBA" id="ARBA00022603"/>
    </source>
</evidence>
<evidence type="ECO:0000313" key="5">
    <source>
        <dbReference type="EMBL" id="NDJ17833.1"/>
    </source>
</evidence>
<dbReference type="CDD" id="cd02440">
    <property type="entry name" value="AdoMet_MTases"/>
    <property type="match status" value="1"/>
</dbReference>
<dbReference type="Gene3D" id="3.40.50.150">
    <property type="entry name" value="Vaccinia Virus protein VP39"/>
    <property type="match status" value="1"/>
</dbReference>
<dbReference type="InterPro" id="IPR029063">
    <property type="entry name" value="SAM-dependent_MTases_sf"/>
</dbReference>
<dbReference type="Proteomes" id="UP000646053">
    <property type="component" value="Unassembled WGS sequence"/>
</dbReference>
<dbReference type="SUPFAM" id="SSF53335">
    <property type="entry name" value="S-adenosyl-L-methionine-dependent methyltransferases"/>
    <property type="match status" value="1"/>
</dbReference>
<dbReference type="PANTHER" id="PTHR43591">
    <property type="entry name" value="METHYLTRANSFERASE"/>
    <property type="match status" value="1"/>
</dbReference>
<dbReference type="PROSITE" id="PS51608">
    <property type="entry name" value="SAM_MT_UBIE"/>
    <property type="match status" value="1"/>
</dbReference>
<evidence type="ECO:0000313" key="6">
    <source>
        <dbReference type="Proteomes" id="UP000646053"/>
    </source>
</evidence>
<dbReference type="NCBIfam" id="NF001244">
    <property type="entry name" value="PRK00216.1-5"/>
    <property type="match status" value="1"/>
</dbReference>
<dbReference type="AlphaFoldDB" id="A0A8J7Z7I5"/>
<dbReference type="HAMAP" id="MF_01813">
    <property type="entry name" value="MenG_UbiE_methyltr"/>
    <property type="match status" value="1"/>
</dbReference>
<name>A0A8J7Z7I5_9CYAN</name>
<dbReference type="RefSeq" id="WP_162423356.1">
    <property type="nucleotide sequence ID" value="NZ_WVIE01000011.1"/>
</dbReference>
<organism evidence="5 6">
    <name type="scientific">Myxacorys almedinensis A</name>
    <dbReference type="NCBI Taxonomy" id="2690445"/>
    <lineage>
        <taxon>Bacteria</taxon>
        <taxon>Bacillati</taxon>
        <taxon>Cyanobacteriota</taxon>
        <taxon>Cyanophyceae</taxon>
        <taxon>Leptolyngbyales</taxon>
        <taxon>Leptolyngbyaceae</taxon>
        <taxon>Myxacorys</taxon>
        <taxon>Myxacorys almedinensis</taxon>
    </lineage>
</organism>
<dbReference type="NCBIfam" id="TIGR01934">
    <property type="entry name" value="MenG_MenH_UbiE"/>
    <property type="match status" value="1"/>
</dbReference>
<dbReference type="GO" id="GO:0052624">
    <property type="term" value="F:2-phytyl-1,4-naphthoquinone methyltransferase activity"/>
    <property type="evidence" value="ECO:0007669"/>
    <property type="project" value="UniProtKB-EC"/>
</dbReference>
<reference evidence="5" key="1">
    <citation type="submission" date="2019-12" db="EMBL/GenBank/DDBJ databases">
        <title>High-Quality draft genome sequences of three cyanobacteria isolated from the limestone walls of the Old Cathedral of Coimbra.</title>
        <authorList>
            <person name="Tiago I."/>
            <person name="Soares F."/>
            <person name="Portugal A."/>
        </authorList>
    </citation>
    <scope>NUCLEOTIDE SEQUENCE</scope>
    <source>
        <strain evidence="5">A</strain>
    </source>
</reference>
<dbReference type="InterPro" id="IPR023576">
    <property type="entry name" value="UbiE/COQ5_MeTrFase_CS"/>
</dbReference>
<dbReference type="HAMAP" id="MF_01982">
    <property type="entry name" value="MenG_phylloquinone_subfam"/>
    <property type="match status" value="1"/>
</dbReference>
<dbReference type="UniPathway" id="UPA00995"/>
<gene>
    <name evidence="5" type="primary">ubiE</name>
    <name evidence="4" type="synonym">menG</name>
    <name evidence="5" type="ORF">GS601_11095</name>
</gene>
<dbReference type="GO" id="GO:0042372">
    <property type="term" value="P:phylloquinone biosynthetic process"/>
    <property type="evidence" value="ECO:0007669"/>
    <property type="project" value="UniProtKB-UniRule"/>
</dbReference>
<keyword evidence="3 4" id="KW-0949">S-adenosyl-L-methionine</keyword>
<dbReference type="Pfam" id="PF01209">
    <property type="entry name" value="Ubie_methyltran"/>
    <property type="match status" value="1"/>
</dbReference>
<evidence type="ECO:0000256" key="2">
    <source>
        <dbReference type="ARBA" id="ARBA00022679"/>
    </source>
</evidence>
<dbReference type="EC" id="2.1.1.329" evidence="4"/>
<evidence type="ECO:0000256" key="3">
    <source>
        <dbReference type="ARBA" id="ARBA00022691"/>
    </source>
</evidence>
<sequence>MTADKVQALFNRIAPVYDQLNNSLSFGQHLVWKRMAVKWSGAKLGDTSLDLCCGSGDIAQILVEKVGRTGQVYGADFSVRQLDVARDRSERRCLKPAIRWVEADALNLPFSDNQFDCATMGYGLRNVTDIPLSLKELHRVLKPGANAAILDMHRPDGAWMRVFQQWYLDEVVVPMAQRLGFIEEYAYIAPSLDKFPIGSEQIKLAHQAGFSRATHYAIAGGTMGVLVVQKG</sequence>
<proteinExistence type="inferred from homology"/>
<comment type="pathway">
    <text evidence="4">Cofactor biosynthesis; phylloquinone biosynthesis.</text>
</comment>
<comment type="function">
    <text evidence="4">Methyltransferase required for the conversion of 2-phytyl-1,4-beta-naphthoquinol to phylloquinol.</text>
</comment>
<dbReference type="EMBL" id="WVIE01000011">
    <property type="protein sequence ID" value="NDJ17833.1"/>
    <property type="molecule type" value="Genomic_DNA"/>
</dbReference>
<comment type="similarity">
    <text evidence="4">Belongs to the class I-like SAM-binding methyltransferase superfamily. MenG/UbiE family.</text>
</comment>
<dbReference type="PANTHER" id="PTHR43591:SF24">
    <property type="entry name" value="2-METHOXY-6-POLYPRENYL-1,4-BENZOQUINOL METHYLASE, MITOCHONDRIAL"/>
    <property type="match status" value="1"/>
</dbReference>
<keyword evidence="1 4" id="KW-0489">Methyltransferase</keyword>
<keyword evidence="6" id="KW-1185">Reference proteome</keyword>
<dbReference type="InterPro" id="IPR032904">
    <property type="entry name" value="MenG"/>
</dbReference>